<dbReference type="InterPro" id="IPR013324">
    <property type="entry name" value="RNA_pol_sigma_r3/r4-like"/>
</dbReference>
<dbReference type="GO" id="GO:0006352">
    <property type="term" value="P:DNA-templated transcription initiation"/>
    <property type="evidence" value="ECO:0007669"/>
    <property type="project" value="InterPro"/>
</dbReference>
<accession>A0A078M4E8</accession>
<evidence type="ECO:0000313" key="9">
    <source>
        <dbReference type="EMBL" id="CEA00192.1"/>
    </source>
</evidence>
<evidence type="ECO:0000256" key="6">
    <source>
        <dbReference type="RuleBase" id="RU000716"/>
    </source>
</evidence>
<evidence type="ECO:0000256" key="3">
    <source>
        <dbReference type="ARBA" id="ARBA00023082"/>
    </source>
</evidence>
<keyword evidence="4 6" id="KW-0238">DNA-binding</keyword>
<evidence type="ECO:0000256" key="2">
    <source>
        <dbReference type="ARBA" id="ARBA00023015"/>
    </source>
</evidence>
<gene>
    <name evidence="9" type="primary">sigV_1</name>
    <name evidence="9" type="ORF">BN1050_00508</name>
</gene>
<dbReference type="Pfam" id="PF08281">
    <property type="entry name" value="Sigma70_r4_2"/>
    <property type="match status" value="1"/>
</dbReference>
<keyword evidence="3 6" id="KW-0731">Sigma factor</keyword>
<evidence type="ECO:0000259" key="8">
    <source>
        <dbReference type="Pfam" id="PF08281"/>
    </source>
</evidence>
<dbReference type="SUPFAM" id="SSF88659">
    <property type="entry name" value="Sigma3 and sigma4 domains of RNA polymerase sigma factors"/>
    <property type="match status" value="1"/>
</dbReference>
<dbReference type="InterPro" id="IPR013325">
    <property type="entry name" value="RNA_pol_sigma_r2"/>
</dbReference>
<dbReference type="InterPro" id="IPR039425">
    <property type="entry name" value="RNA_pol_sigma-70-like"/>
</dbReference>
<evidence type="ECO:0000256" key="5">
    <source>
        <dbReference type="ARBA" id="ARBA00023163"/>
    </source>
</evidence>
<dbReference type="GO" id="GO:0003677">
    <property type="term" value="F:DNA binding"/>
    <property type="evidence" value="ECO:0007669"/>
    <property type="project" value="UniProtKB-KW"/>
</dbReference>
<dbReference type="InterPro" id="IPR013249">
    <property type="entry name" value="RNA_pol_sigma70_r4_t2"/>
</dbReference>
<organism evidence="9">
    <name type="scientific">Metalysinibacillus saudimassiliensis</name>
    <dbReference type="NCBI Taxonomy" id="1461583"/>
    <lineage>
        <taxon>Bacteria</taxon>
        <taxon>Bacillati</taxon>
        <taxon>Bacillota</taxon>
        <taxon>Bacilli</taxon>
        <taxon>Bacillales</taxon>
        <taxon>Caryophanaceae</taxon>
        <taxon>Metalysinibacillus</taxon>
    </lineage>
</organism>
<dbReference type="Gene3D" id="1.10.10.10">
    <property type="entry name" value="Winged helix-like DNA-binding domain superfamily/Winged helix DNA-binding domain"/>
    <property type="match status" value="1"/>
</dbReference>
<name>A0A078M4E8_9BACL</name>
<keyword evidence="2 6" id="KW-0805">Transcription regulation</keyword>
<dbReference type="Gene3D" id="1.10.1740.10">
    <property type="match status" value="1"/>
</dbReference>
<keyword evidence="5 6" id="KW-0804">Transcription</keyword>
<dbReference type="InterPro" id="IPR007627">
    <property type="entry name" value="RNA_pol_sigma70_r2"/>
</dbReference>
<reference evidence="9" key="1">
    <citation type="submission" date="2014-07" db="EMBL/GenBank/DDBJ databases">
        <authorList>
            <person name="Urmite Genomes Urmite Genomes"/>
        </authorList>
    </citation>
    <scope>NUCLEOTIDE SEQUENCE</scope>
    <source>
        <strain evidence="9">13S34_air</strain>
    </source>
</reference>
<protein>
    <recommendedName>
        <fullName evidence="6">RNA polymerase sigma factor</fullName>
    </recommendedName>
</protein>
<dbReference type="PATRIC" id="fig|1461583.4.peg.478"/>
<dbReference type="HOGENOM" id="CLU_047691_3_1_9"/>
<dbReference type="NCBIfam" id="TIGR02937">
    <property type="entry name" value="sigma70-ECF"/>
    <property type="match status" value="1"/>
</dbReference>
<feature type="domain" description="RNA polymerase sigma factor 70 region 4 type 2" evidence="8">
    <location>
        <begin position="102"/>
        <end position="153"/>
    </location>
</feature>
<dbReference type="Pfam" id="PF04542">
    <property type="entry name" value="Sigma70_r2"/>
    <property type="match status" value="1"/>
</dbReference>
<dbReference type="EMBL" id="LN483073">
    <property type="protein sequence ID" value="CEA00192.1"/>
    <property type="molecule type" value="Genomic_DNA"/>
</dbReference>
<dbReference type="CDD" id="cd06171">
    <property type="entry name" value="Sigma70_r4"/>
    <property type="match status" value="1"/>
</dbReference>
<evidence type="ECO:0000256" key="1">
    <source>
        <dbReference type="ARBA" id="ARBA00010641"/>
    </source>
</evidence>
<dbReference type="PANTHER" id="PTHR43133:SF60">
    <property type="entry name" value="RNA POLYMERASE SIGMA FACTOR SIGV"/>
    <property type="match status" value="1"/>
</dbReference>
<feature type="domain" description="RNA polymerase sigma-70 region 2" evidence="7">
    <location>
        <begin position="16"/>
        <end position="80"/>
    </location>
</feature>
<sequence>MTTSEKIKKLEHYILTHQGAHYRLAFSYVKNEQNALDIVQDAIIKALKSIDRLQEIDYLHTWFYRILMNTAIDFIRKHKKITLVEDFSLEPDEPINADLHLDLFQALETLTIEQKTLIVLRFFEDMKIQDIARVLDENINTVKARLYTTLKKLRIELEEYDDELR</sequence>
<dbReference type="PROSITE" id="PS01063">
    <property type="entry name" value="SIGMA70_ECF"/>
    <property type="match status" value="1"/>
</dbReference>
<dbReference type="GO" id="GO:0006950">
    <property type="term" value="P:response to stress"/>
    <property type="evidence" value="ECO:0007669"/>
    <property type="project" value="UniProtKB-ARBA"/>
</dbReference>
<dbReference type="InterPro" id="IPR014284">
    <property type="entry name" value="RNA_pol_sigma-70_dom"/>
</dbReference>
<evidence type="ECO:0000259" key="7">
    <source>
        <dbReference type="Pfam" id="PF04542"/>
    </source>
</evidence>
<dbReference type="InterPro" id="IPR036388">
    <property type="entry name" value="WH-like_DNA-bd_sf"/>
</dbReference>
<dbReference type="GO" id="GO:0016987">
    <property type="term" value="F:sigma factor activity"/>
    <property type="evidence" value="ECO:0007669"/>
    <property type="project" value="UniProtKB-KW"/>
</dbReference>
<proteinExistence type="inferred from homology"/>
<comment type="similarity">
    <text evidence="1 6">Belongs to the sigma-70 factor family. ECF subfamily.</text>
</comment>
<dbReference type="PANTHER" id="PTHR43133">
    <property type="entry name" value="RNA POLYMERASE ECF-TYPE SIGMA FACTO"/>
    <property type="match status" value="1"/>
</dbReference>
<dbReference type="InterPro" id="IPR000838">
    <property type="entry name" value="RNA_pol_sigma70_ECF_CS"/>
</dbReference>
<dbReference type="SUPFAM" id="SSF88946">
    <property type="entry name" value="Sigma2 domain of RNA polymerase sigma factors"/>
    <property type="match status" value="1"/>
</dbReference>
<dbReference type="AlphaFoldDB" id="A0A078M4E8"/>
<evidence type="ECO:0000256" key="4">
    <source>
        <dbReference type="ARBA" id="ARBA00023125"/>
    </source>
</evidence>